<evidence type="ECO:0000313" key="2">
    <source>
        <dbReference type="EMBL" id="PIS15561.1"/>
    </source>
</evidence>
<comment type="caution">
    <text evidence="2">The sequence shown here is derived from an EMBL/GenBank/DDBJ whole genome shotgun (WGS) entry which is preliminary data.</text>
</comment>
<reference evidence="3" key="1">
    <citation type="submission" date="2017-09" db="EMBL/GenBank/DDBJ databases">
        <title>Depth-based differentiation of microbial function through sediment-hosted aquifers and enrichment of novel symbionts in the deep terrestrial subsurface.</title>
        <authorList>
            <person name="Probst A.J."/>
            <person name="Ladd B."/>
            <person name="Jarett J.K."/>
            <person name="Geller-Mcgrath D.E."/>
            <person name="Sieber C.M.K."/>
            <person name="Emerson J.B."/>
            <person name="Anantharaman K."/>
            <person name="Thomas B.C."/>
            <person name="Malmstrom R."/>
            <person name="Stieglmeier M."/>
            <person name="Klingl A."/>
            <person name="Woyke T."/>
            <person name="Ryan C.M."/>
            <person name="Banfield J.F."/>
        </authorList>
    </citation>
    <scope>NUCLEOTIDE SEQUENCE [LARGE SCALE GENOMIC DNA]</scope>
</reference>
<dbReference type="Pfam" id="PF08241">
    <property type="entry name" value="Methyltransf_11"/>
    <property type="match status" value="1"/>
</dbReference>
<dbReference type="AlphaFoldDB" id="A0A2H0WSF9"/>
<dbReference type="SUPFAM" id="SSF53335">
    <property type="entry name" value="S-adenosyl-L-methionine-dependent methyltransferases"/>
    <property type="match status" value="1"/>
</dbReference>
<protein>
    <recommendedName>
        <fullName evidence="1">Methyltransferase type 11 domain-containing protein</fullName>
    </recommendedName>
</protein>
<sequence length="331" mass="37556">MERNDTEKGFVMVEPPTDKTGFIKTELGHMMGRPLKPEDMSEAQVMNTLWKTFDPSLGSAGSYRQYVAFEPTPNAKIDVRIRRGSIERSQRFLQLMEALNMEDIRWSSFGSFIPTYLMTIQEHCGRKQPEGPDAVSMLLVGAQSVDTVKEYNAAVKYIFPDAKPYVIDIEGEDTNTRLSVRGDGAQMPFKDNGFNMVMTNMLLHMLKVPAEPARSPKETRLVLFEEFFRVLKPGGTVCLVESELRKALGSGDIDQWFKELRQELKSAGFVGIQAEPTIAYGKRINMYKFLRANGKGSCIDPDDFRLMENVLTITAMKPDTQHVLQRLKNMF</sequence>
<gene>
    <name evidence="2" type="ORF">COT62_03050</name>
</gene>
<evidence type="ECO:0000313" key="3">
    <source>
        <dbReference type="Proteomes" id="UP000231198"/>
    </source>
</evidence>
<dbReference type="Proteomes" id="UP000231198">
    <property type="component" value="Unassembled WGS sequence"/>
</dbReference>
<dbReference type="Gene3D" id="3.40.50.150">
    <property type="entry name" value="Vaccinia Virus protein VP39"/>
    <property type="match status" value="1"/>
</dbReference>
<organism evidence="2 3">
    <name type="scientific">Candidatus Roizmanbacteria bacterium CG09_land_8_20_14_0_10_41_9</name>
    <dbReference type="NCBI Taxonomy" id="1974850"/>
    <lineage>
        <taxon>Bacteria</taxon>
        <taxon>Candidatus Roizmaniibacteriota</taxon>
    </lineage>
</organism>
<feature type="domain" description="Methyltransferase type 11" evidence="1">
    <location>
        <begin position="160"/>
        <end position="238"/>
    </location>
</feature>
<dbReference type="InterPro" id="IPR029063">
    <property type="entry name" value="SAM-dependent_MTases_sf"/>
</dbReference>
<name>A0A2H0WSF9_9BACT</name>
<dbReference type="GO" id="GO:0008757">
    <property type="term" value="F:S-adenosylmethionine-dependent methyltransferase activity"/>
    <property type="evidence" value="ECO:0007669"/>
    <property type="project" value="InterPro"/>
</dbReference>
<dbReference type="InterPro" id="IPR013216">
    <property type="entry name" value="Methyltransf_11"/>
</dbReference>
<evidence type="ECO:0000259" key="1">
    <source>
        <dbReference type="Pfam" id="PF08241"/>
    </source>
</evidence>
<accession>A0A2H0WSF9</accession>
<dbReference type="EMBL" id="PEZG01000064">
    <property type="protein sequence ID" value="PIS15561.1"/>
    <property type="molecule type" value="Genomic_DNA"/>
</dbReference>
<proteinExistence type="predicted"/>